<dbReference type="AlphaFoldDB" id="A0AAV7FZE8"/>
<keyword evidence="2" id="KW-1185">Reference proteome</keyword>
<proteinExistence type="predicted"/>
<accession>A0AAV7FZE8</accession>
<dbReference type="SUPFAM" id="SSF64484">
    <property type="entry name" value="beta and beta-prime subunits of DNA dependent RNA-polymerase"/>
    <property type="match status" value="1"/>
</dbReference>
<evidence type="ECO:0000313" key="1">
    <source>
        <dbReference type="EMBL" id="KAH0449247.1"/>
    </source>
</evidence>
<evidence type="ECO:0000313" key="2">
    <source>
        <dbReference type="Proteomes" id="UP000775213"/>
    </source>
</evidence>
<dbReference type="EMBL" id="JAGFBR010000019">
    <property type="protein sequence ID" value="KAH0449247.1"/>
    <property type="molecule type" value="Genomic_DNA"/>
</dbReference>
<name>A0AAV7FZE8_DENCH</name>
<gene>
    <name evidence="1" type="ORF">IEQ34_023047</name>
</gene>
<protein>
    <submittedName>
        <fullName evidence="1">Uncharacterized protein</fullName>
    </submittedName>
</protein>
<sequence length="127" mass="14249">MDVFVLLTHPKEINVGLIRSLAIHVKVGYWGSIESPFYELFERSKETQMKCIVGIGLEGQTALDSGISAIAECKGKIIYTDTQKIIFSTNGDTVSIPLVMYQCPNKNTYMQKKLRLSGVNTLNRDKF</sequence>
<reference evidence="1 2" key="1">
    <citation type="journal article" date="2021" name="Hortic Res">
        <title>Chromosome-scale assembly of the Dendrobium chrysotoxum genome enhances the understanding of orchid evolution.</title>
        <authorList>
            <person name="Zhang Y."/>
            <person name="Zhang G.Q."/>
            <person name="Zhang D."/>
            <person name="Liu X.D."/>
            <person name="Xu X.Y."/>
            <person name="Sun W.H."/>
            <person name="Yu X."/>
            <person name="Zhu X."/>
            <person name="Wang Z.W."/>
            <person name="Zhao X."/>
            <person name="Zhong W.Y."/>
            <person name="Chen H."/>
            <person name="Yin W.L."/>
            <person name="Huang T."/>
            <person name="Niu S.C."/>
            <person name="Liu Z.J."/>
        </authorList>
    </citation>
    <scope>NUCLEOTIDE SEQUENCE [LARGE SCALE GENOMIC DNA]</scope>
    <source>
        <strain evidence="1">Lindl</strain>
    </source>
</reference>
<comment type="caution">
    <text evidence="1">The sequence shown here is derived from an EMBL/GenBank/DDBJ whole genome shotgun (WGS) entry which is preliminary data.</text>
</comment>
<organism evidence="1 2">
    <name type="scientific">Dendrobium chrysotoxum</name>
    <name type="common">Orchid</name>
    <dbReference type="NCBI Taxonomy" id="161865"/>
    <lineage>
        <taxon>Eukaryota</taxon>
        <taxon>Viridiplantae</taxon>
        <taxon>Streptophyta</taxon>
        <taxon>Embryophyta</taxon>
        <taxon>Tracheophyta</taxon>
        <taxon>Spermatophyta</taxon>
        <taxon>Magnoliopsida</taxon>
        <taxon>Liliopsida</taxon>
        <taxon>Asparagales</taxon>
        <taxon>Orchidaceae</taxon>
        <taxon>Epidendroideae</taxon>
        <taxon>Malaxideae</taxon>
        <taxon>Dendrobiinae</taxon>
        <taxon>Dendrobium</taxon>
    </lineage>
</organism>
<dbReference type="Proteomes" id="UP000775213">
    <property type="component" value="Unassembled WGS sequence"/>
</dbReference>